<evidence type="ECO:0008006" key="3">
    <source>
        <dbReference type="Google" id="ProtNLM"/>
    </source>
</evidence>
<sequence>MEQHGANSARILASRIHDHFERTRRRMPSVDTPSLDRLEVLIVLEVRELVKHVVALHATLAAVPLYEAKLRDEWKRHAAQYESEIRACKTQAEAALTAAADLRRHIDRVLHAMATETMQLRQQYEAEWAAHHANEMCRVLDEAATRERETLLRGRDAMQVALTGLRRRMEHQKNVALEQQAAALRRHHRAQQDRRTLELSTLIETHPLVSI</sequence>
<organism evidence="1 2">
    <name type="scientific">Saprolegnia diclina (strain VS20)</name>
    <dbReference type="NCBI Taxonomy" id="1156394"/>
    <lineage>
        <taxon>Eukaryota</taxon>
        <taxon>Sar</taxon>
        <taxon>Stramenopiles</taxon>
        <taxon>Oomycota</taxon>
        <taxon>Saprolegniomycetes</taxon>
        <taxon>Saprolegniales</taxon>
        <taxon>Saprolegniaceae</taxon>
        <taxon>Saprolegnia</taxon>
    </lineage>
</organism>
<name>T0QSI3_SAPDV</name>
<dbReference type="OMA" id="AHHANEM"/>
<proteinExistence type="predicted"/>
<keyword evidence="2" id="KW-1185">Reference proteome</keyword>
<reference evidence="1 2" key="1">
    <citation type="submission" date="2012-04" db="EMBL/GenBank/DDBJ databases">
        <title>The Genome Sequence of Saprolegnia declina VS20.</title>
        <authorList>
            <consortium name="The Broad Institute Genome Sequencing Platform"/>
            <person name="Russ C."/>
            <person name="Nusbaum C."/>
            <person name="Tyler B."/>
            <person name="van West P."/>
            <person name="Dieguez-Uribeondo J."/>
            <person name="de Bruijn I."/>
            <person name="Tripathy S."/>
            <person name="Jiang R."/>
            <person name="Young S.K."/>
            <person name="Zeng Q."/>
            <person name="Gargeya S."/>
            <person name="Fitzgerald M."/>
            <person name="Haas B."/>
            <person name="Abouelleil A."/>
            <person name="Alvarado L."/>
            <person name="Arachchi H.M."/>
            <person name="Berlin A."/>
            <person name="Chapman S.B."/>
            <person name="Goldberg J."/>
            <person name="Griggs A."/>
            <person name="Gujja S."/>
            <person name="Hansen M."/>
            <person name="Howarth C."/>
            <person name="Imamovic A."/>
            <person name="Larimer J."/>
            <person name="McCowen C."/>
            <person name="Montmayeur A."/>
            <person name="Murphy C."/>
            <person name="Neiman D."/>
            <person name="Pearson M."/>
            <person name="Priest M."/>
            <person name="Roberts A."/>
            <person name="Saif S."/>
            <person name="Shea T."/>
            <person name="Sisk P."/>
            <person name="Sykes S."/>
            <person name="Wortman J."/>
            <person name="Nusbaum C."/>
            <person name="Birren B."/>
        </authorList>
    </citation>
    <scope>NUCLEOTIDE SEQUENCE [LARGE SCALE GENOMIC DNA]</scope>
    <source>
        <strain evidence="1 2">VS20</strain>
    </source>
</reference>
<protein>
    <recommendedName>
        <fullName evidence="3">Protein of centriole 5</fullName>
    </recommendedName>
</protein>
<dbReference type="RefSeq" id="XP_008609186.1">
    <property type="nucleotide sequence ID" value="XM_008610964.1"/>
</dbReference>
<dbReference type="InParanoid" id="T0QSI3"/>
<accession>T0QSI3</accession>
<dbReference type="EMBL" id="JH767144">
    <property type="protein sequence ID" value="EQC37666.1"/>
    <property type="molecule type" value="Genomic_DNA"/>
</dbReference>
<dbReference type="OrthoDB" id="10442030at2759"/>
<evidence type="ECO:0000313" key="2">
    <source>
        <dbReference type="Proteomes" id="UP000030762"/>
    </source>
</evidence>
<dbReference type="GeneID" id="19945981"/>
<dbReference type="AlphaFoldDB" id="T0QSI3"/>
<dbReference type="VEuPathDB" id="FungiDB:SDRG_05254"/>
<evidence type="ECO:0000313" key="1">
    <source>
        <dbReference type="EMBL" id="EQC37666.1"/>
    </source>
</evidence>
<gene>
    <name evidence="1" type="ORF">SDRG_05254</name>
</gene>
<dbReference type="Proteomes" id="UP000030762">
    <property type="component" value="Unassembled WGS sequence"/>
</dbReference>